<keyword evidence="4" id="KW-0812">Transmembrane</keyword>
<accession>A0ABP8XBD6</accession>
<keyword evidence="6" id="KW-1133">Transmembrane helix</keyword>
<evidence type="ECO:0000256" key="9">
    <source>
        <dbReference type="SAM" id="MobiDB-lite"/>
    </source>
</evidence>
<keyword evidence="8" id="KW-0472">Membrane</keyword>
<feature type="compositionally biased region" description="Low complexity" evidence="9">
    <location>
        <begin position="8"/>
        <end position="30"/>
    </location>
</feature>
<name>A0ABP8XBD6_9PSEU</name>
<dbReference type="Gene3D" id="3.30.465.10">
    <property type="match status" value="1"/>
</dbReference>
<dbReference type="InterPro" id="IPR006094">
    <property type="entry name" value="Oxid_FAD_bind_N"/>
</dbReference>
<evidence type="ECO:0000313" key="12">
    <source>
        <dbReference type="Proteomes" id="UP001500325"/>
    </source>
</evidence>
<proteinExistence type="predicted"/>
<feature type="domain" description="FAD-binding PCMH-type" evidence="10">
    <location>
        <begin position="24"/>
        <end position="200"/>
    </location>
</feature>
<keyword evidence="5" id="KW-0274">FAD</keyword>
<dbReference type="PANTHER" id="PTHR10801">
    <property type="entry name" value="24-DEHYDROCHOLESTEROL REDUCTASE"/>
    <property type="match status" value="1"/>
</dbReference>
<dbReference type="RefSeq" id="WP_345383049.1">
    <property type="nucleotide sequence ID" value="NZ_BAABIC010000018.1"/>
</dbReference>
<evidence type="ECO:0000256" key="7">
    <source>
        <dbReference type="ARBA" id="ARBA00023002"/>
    </source>
</evidence>
<keyword evidence="7" id="KW-0560">Oxidoreductase</keyword>
<evidence type="ECO:0000313" key="11">
    <source>
        <dbReference type="EMBL" id="GAA4703400.1"/>
    </source>
</evidence>
<sequence>MSTVERVGAGPASDSGDPAAGPAAGSGAASEARRRHDATVDELVRAYRAVPAGTPVRLGKRTSNLFRFGTPAPDPVLLDTSGLAGVIEVDRAARTADVQGMCSYEDLVAATLPHGLMPLVVPQLKTITLGGAVTGLGIESTSFRHGLPHESVLEMDVLTPAGELVTAAPDTEHADLYAAFANSYGTLGYALRLRIELQPVKPYVRLTHHRFRTAEEATAALAAFARPDGPADFVDGTVFSDREHYVSVGRFVDVPTPGAQVSDYTGMDVFYRSLQRRPVDHLTVHDYLWRWDTDWFWCSRAFGVQVPAVRRVWPKRYRRSDVYRRLVALDQRYQASNTVRRALGRPEEEMVVQDVEIPTPRLPEFLAAFHEHVGIAPVWLCPLQLRGDRTWPLYPMEPHTPYVNVGFWSSVPVGADREEHNRFVERLVADLDGHKSLYSTVHYGETEFWERYNGTAYRAVKQRYDPAGRVPDLFTKVGGGA</sequence>
<dbReference type="EMBL" id="BAABIC010000018">
    <property type="protein sequence ID" value="GAA4703400.1"/>
    <property type="molecule type" value="Genomic_DNA"/>
</dbReference>
<dbReference type="InterPro" id="IPR016164">
    <property type="entry name" value="FAD-linked_Oxase-like_C"/>
</dbReference>
<keyword evidence="12" id="KW-1185">Reference proteome</keyword>
<dbReference type="SUPFAM" id="SSF56176">
    <property type="entry name" value="FAD-binding/transporter-associated domain-like"/>
    <property type="match status" value="1"/>
</dbReference>
<dbReference type="Proteomes" id="UP001500325">
    <property type="component" value="Unassembled WGS sequence"/>
</dbReference>
<dbReference type="PANTHER" id="PTHR10801:SF0">
    <property type="entry name" value="DELTA(24)-STEROL REDUCTASE"/>
    <property type="match status" value="1"/>
</dbReference>
<feature type="region of interest" description="Disordered" evidence="9">
    <location>
        <begin position="1"/>
        <end position="37"/>
    </location>
</feature>
<dbReference type="InterPro" id="IPR016169">
    <property type="entry name" value="FAD-bd_PCMH_sub2"/>
</dbReference>
<gene>
    <name evidence="11" type="ORF">GCM10023215_48620</name>
</gene>
<dbReference type="InterPro" id="IPR036318">
    <property type="entry name" value="FAD-bd_PCMH-like_sf"/>
</dbReference>
<keyword evidence="3" id="KW-0285">Flavoprotein</keyword>
<dbReference type="EC" id="1.3.1.72" evidence="2"/>
<dbReference type="SUPFAM" id="SSF55103">
    <property type="entry name" value="FAD-linked oxidases, C-terminal domain"/>
    <property type="match status" value="1"/>
</dbReference>
<evidence type="ECO:0000256" key="6">
    <source>
        <dbReference type="ARBA" id="ARBA00022989"/>
    </source>
</evidence>
<dbReference type="PROSITE" id="PS51387">
    <property type="entry name" value="FAD_PCMH"/>
    <property type="match status" value="1"/>
</dbReference>
<comment type="subcellular location">
    <subcellularLocation>
        <location evidence="1">Membrane</location>
        <topology evidence="1">Single-pass membrane protein</topology>
    </subcellularLocation>
</comment>
<evidence type="ECO:0000256" key="3">
    <source>
        <dbReference type="ARBA" id="ARBA00022630"/>
    </source>
</evidence>
<dbReference type="InterPro" id="IPR040165">
    <property type="entry name" value="Diminuto-like"/>
</dbReference>
<evidence type="ECO:0000256" key="8">
    <source>
        <dbReference type="ARBA" id="ARBA00023136"/>
    </source>
</evidence>
<evidence type="ECO:0000256" key="2">
    <source>
        <dbReference type="ARBA" id="ARBA00012405"/>
    </source>
</evidence>
<dbReference type="Pfam" id="PF01565">
    <property type="entry name" value="FAD_binding_4"/>
    <property type="match status" value="1"/>
</dbReference>
<organism evidence="11 12">
    <name type="scientific">Pseudonocardia yuanmonensis</name>
    <dbReference type="NCBI Taxonomy" id="1095914"/>
    <lineage>
        <taxon>Bacteria</taxon>
        <taxon>Bacillati</taxon>
        <taxon>Actinomycetota</taxon>
        <taxon>Actinomycetes</taxon>
        <taxon>Pseudonocardiales</taxon>
        <taxon>Pseudonocardiaceae</taxon>
        <taxon>Pseudonocardia</taxon>
    </lineage>
</organism>
<comment type="caution">
    <text evidence="11">The sequence shown here is derived from an EMBL/GenBank/DDBJ whole genome shotgun (WGS) entry which is preliminary data.</text>
</comment>
<dbReference type="InterPro" id="IPR016166">
    <property type="entry name" value="FAD-bd_PCMH"/>
</dbReference>
<reference evidence="12" key="1">
    <citation type="journal article" date="2019" name="Int. J. Syst. Evol. Microbiol.">
        <title>The Global Catalogue of Microorganisms (GCM) 10K type strain sequencing project: providing services to taxonomists for standard genome sequencing and annotation.</title>
        <authorList>
            <consortium name="The Broad Institute Genomics Platform"/>
            <consortium name="The Broad Institute Genome Sequencing Center for Infectious Disease"/>
            <person name="Wu L."/>
            <person name="Ma J."/>
        </authorList>
    </citation>
    <scope>NUCLEOTIDE SEQUENCE [LARGE SCALE GENOMIC DNA]</scope>
    <source>
        <strain evidence="12">JCM 18055</strain>
    </source>
</reference>
<evidence type="ECO:0000256" key="4">
    <source>
        <dbReference type="ARBA" id="ARBA00022692"/>
    </source>
</evidence>
<evidence type="ECO:0000256" key="1">
    <source>
        <dbReference type="ARBA" id="ARBA00004167"/>
    </source>
</evidence>
<evidence type="ECO:0000256" key="5">
    <source>
        <dbReference type="ARBA" id="ARBA00022827"/>
    </source>
</evidence>
<evidence type="ECO:0000259" key="10">
    <source>
        <dbReference type="PROSITE" id="PS51387"/>
    </source>
</evidence>
<protein>
    <recommendedName>
        <fullName evidence="2">Delta(24)-sterol reductase</fullName>
        <ecNumber evidence="2">1.3.1.72</ecNumber>
    </recommendedName>
</protein>